<dbReference type="EMBL" id="LGVR01000005">
    <property type="protein sequence ID" value="KOA90145.1"/>
    <property type="molecule type" value="Genomic_DNA"/>
</dbReference>
<accession>A0A9Q1ZE32</accession>
<evidence type="ECO:0000313" key="3">
    <source>
        <dbReference type="Proteomes" id="UP000037540"/>
    </source>
</evidence>
<evidence type="ECO:0000256" key="1">
    <source>
        <dbReference type="SAM" id="Phobius"/>
    </source>
</evidence>
<organism evidence="2 3">
    <name type="scientific">Clostridium botulinum</name>
    <dbReference type="NCBI Taxonomy" id="1491"/>
    <lineage>
        <taxon>Bacteria</taxon>
        <taxon>Bacillati</taxon>
        <taxon>Bacillota</taxon>
        <taxon>Clostridia</taxon>
        <taxon>Eubacteriales</taxon>
        <taxon>Clostridiaceae</taxon>
        <taxon>Clostridium</taxon>
    </lineage>
</organism>
<protein>
    <submittedName>
        <fullName evidence="2">Uncharacterized protein</fullName>
    </submittedName>
</protein>
<feature type="transmembrane region" description="Helical" evidence="1">
    <location>
        <begin position="16"/>
        <end position="35"/>
    </location>
</feature>
<comment type="caution">
    <text evidence="2">The sequence shown here is derived from an EMBL/GenBank/DDBJ whole genome shotgun (WGS) entry which is preliminary data.</text>
</comment>
<keyword evidence="1" id="KW-0472">Membrane</keyword>
<evidence type="ECO:0000313" key="2">
    <source>
        <dbReference type="EMBL" id="KOA90145.1"/>
    </source>
</evidence>
<name>A0A9Q1ZE32_CLOBO</name>
<keyword evidence="1" id="KW-0812">Transmembrane</keyword>
<gene>
    <name evidence="2" type="ORF">ADU74_01340</name>
</gene>
<sequence>MKIDNALYLCDKEKNFYFVISCILRISFIGLFMWYLWSNNYILISKCIIISLSIIYFLKGGIEILTGQIHLPFINTNIKLISKFFIILIFIIIKFVIWINILNILP</sequence>
<keyword evidence="1" id="KW-1133">Transmembrane helix</keyword>
<dbReference type="AlphaFoldDB" id="A0A9Q1ZE32"/>
<dbReference type="Proteomes" id="UP000037540">
    <property type="component" value="Unassembled WGS sequence"/>
</dbReference>
<reference evidence="2 3" key="1">
    <citation type="submission" date="2015-07" db="EMBL/GenBank/DDBJ databases">
        <title>Draft genome sequences of 17 French Clostridium botulinum group III.</title>
        <authorList>
            <person name="Woudstra C."/>
            <person name="Le Marechal C."/>
            <person name="Souillard R."/>
            <person name="Bayon-Auboyer M.-H."/>
            <person name="Dessouter D."/>
            <person name="Fach P."/>
        </authorList>
    </citation>
    <scope>NUCLEOTIDE SEQUENCE [LARGE SCALE GENOMIC DNA]</scope>
    <source>
        <strain evidence="2 3">12LNRI-CD</strain>
    </source>
</reference>
<proteinExistence type="predicted"/>
<feature type="transmembrane region" description="Helical" evidence="1">
    <location>
        <begin position="80"/>
        <end position="101"/>
    </location>
</feature>
<feature type="transmembrane region" description="Helical" evidence="1">
    <location>
        <begin position="41"/>
        <end position="59"/>
    </location>
</feature>